<evidence type="ECO:0000256" key="1">
    <source>
        <dbReference type="ARBA" id="ARBA00006432"/>
    </source>
</evidence>
<evidence type="ECO:0000259" key="5">
    <source>
        <dbReference type="Pfam" id="PF00501"/>
    </source>
</evidence>
<keyword evidence="4" id="KW-0067">ATP-binding</keyword>
<dbReference type="PANTHER" id="PTHR43272">
    <property type="entry name" value="LONG-CHAIN-FATTY-ACID--COA LIGASE"/>
    <property type="match status" value="1"/>
</dbReference>
<evidence type="ECO:0000313" key="6">
    <source>
        <dbReference type="EMBL" id="EEH03872.1"/>
    </source>
</evidence>
<evidence type="ECO:0000313" key="7">
    <source>
        <dbReference type="Proteomes" id="UP000001631"/>
    </source>
</evidence>
<evidence type="ECO:0000256" key="4">
    <source>
        <dbReference type="ARBA" id="ARBA00022840"/>
    </source>
</evidence>
<dbReference type="GO" id="GO:0005524">
    <property type="term" value="F:ATP binding"/>
    <property type="evidence" value="ECO:0007669"/>
    <property type="project" value="UniProtKB-KW"/>
</dbReference>
<comment type="similarity">
    <text evidence="1">Belongs to the ATP-dependent AMP-binding enzyme family.</text>
</comment>
<dbReference type="Pfam" id="PF00501">
    <property type="entry name" value="AMP-binding"/>
    <property type="match status" value="1"/>
</dbReference>
<protein>
    <submittedName>
        <fullName evidence="6">Acyl-CoA synthetase</fullName>
    </submittedName>
</protein>
<dbReference type="EMBL" id="GG663375">
    <property type="protein sequence ID" value="EEH03872.1"/>
    <property type="molecule type" value="Genomic_DNA"/>
</dbReference>
<dbReference type="InterPro" id="IPR042099">
    <property type="entry name" value="ANL_N_sf"/>
</dbReference>
<dbReference type="Proteomes" id="UP000001631">
    <property type="component" value="Unassembled WGS sequence"/>
</dbReference>
<keyword evidence="2" id="KW-0436">Ligase</keyword>
<dbReference type="RefSeq" id="XP_045284353.1">
    <property type="nucleotide sequence ID" value="XM_045435047.1"/>
</dbReference>
<name>C0NX06_AJECG</name>
<dbReference type="InterPro" id="IPR000873">
    <property type="entry name" value="AMP-dep_synth/lig_dom"/>
</dbReference>
<dbReference type="HOGENOM" id="CLU_000022_45_2_1"/>
<evidence type="ECO:0000256" key="2">
    <source>
        <dbReference type="ARBA" id="ARBA00022598"/>
    </source>
</evidence>
<keyword evidence="3" id="KW-0547">Nucleotide-binding</keyword>
<dbReference type="AlphaFoldDB" id="C0NX06"/>
<organism evidence="6 7">
    <name type="scientific">Ajellomyces capsulatus (strain G186AR / H82 / ATCC MYA-2454 / RMSCC 2432)</name>
    <name type="common">Darling's disease fungus</name>
    <name type="synonym">Histoplasma capsulatum</name>
    <dbReference type="NCBI Taxonomy" id="447093"/>
    <lineage>
        <taxon>Eukaryota</taxon>
        <taxon>Fungi</taxon>
        <taxon>Dikarya</taxon>
        <taxon>Ascomycota</taxon>
        <taxon>Pezizomycotina</taxon>
        <taxon>Eurotiomycetes</taxon>
        <taxon>Eurotiomycetidae</taxon>
        <taxon>Onygenales</taxon>
        <taxon>Ajellomycetaceae</taxon>
        <taxon>Histoplasma</taxon>
    </lineage>
</organism>
<reference evidence="6" key="1">
    <citation type="submission" date="2009-02" db="EMBL/GenBank/DDBJ databases">
        <title>The Genome Sequence of Ajellomyces capsulatus strain G186AR.</title>
        <authorList>
            <consortium name="The Broad Institute Genome Sequencing Platform"/>
            <person name="Champion M."/>
            <person name="Cuomo C."/>
            <person name="Ma L.-J."/>
            <person name="Henn M.R."/>
            <person name="Sil A."/>
            <person name="Goldman B."/>
            <person name="Young S.K."/>
            <person name="Kodira C.D."/>
            <person name="Zeng Q."/>
            <person name="Koehrsen M."/>
            <person name="Alvarado L."/>
            <person name="Berlin A."/>
            <person name="Borenstein D."/>
            <person name="Chen Z."/>
            <person name="Engels R."/>
            <person name="Freedman E."/>
            <person name="Gellesch M."/>
            <person name="Goldberg J."/>
            <person name="Griggs A."/>
            <person name="Gujja S."/>
            <person name="Heiman D."/>
            <person name="Hepburn T."/>
            <person name="Howarth C."/>
            <person name="Jen D."/>
            <person name="Larson L."/>
            <person name="Lewis B."/>
            <person name="Mehta T."/>
            <person name="Park D."/>
            <person name="Pearson M."/>
            <person name="Roberts A."/>
            <person name="Saif S."/>
            <person name="Shea T."/>
            <person name="Shenoy N."/>
            <person name="Sisk P."/>
            <person name="Stolte C."/>
            <person name="Sykes S."/>
            <person name="Walk T."/>
            <person name="White J."/>
            <person name="Yandava C."/>
            <person name="Klein B."/>
            <person name="McEwen J.G."/>
            <person name="Puccia R."/>
            <person name="Goldman G.H."/>
            <person name="Felipe M.S."/>
            <person name="Nino-Vega G."/>
            <person name="San-Blas G."/>
            <person name="Taylor J."/>
            <person name="Mendoza L."/>
            <person name="Galagan J."/>
            <person name="Nusbaum C."/>
            <person name="Birren B."/>
        </authorList>
    </citation>
    <scope>NUCLEOTIDE SEQUENCE</scope>
    <source>
        <strain evidence="6">G186AR</strain>
    </source>
</reference>
<dbReference type="GO" id="GO:0005783">
    <property type="term" value="C:endoplasmic reticulum"/>
    <property type="evidence" value="ECO:0007669"/>
    <property type="project" value="TreeGrafter"/>
</dbReference>
<dbReference type="GO" id="GO:0005811">
    <property type="term" value="C:lipid droplet"/>
    <property type="evidence" value="ECO:0007669"/>
    <property type="project" value="TreeGrafter"/>
</dbReference>
<dbReference type="GeneID" id="69041014"/>
<sequence>MPHQRPILVEQLPVLGRANWLQAASAKNQDLFQVNSDPSSVATQTIKNLQHLLQQHQFFCDLLSATTPFLSPQRAIVPVKPRAKALDAGQALAGTVSHQSPQSSIVSRPFVALGKSPFTVDVPGYEAVQGETIPRRNINYKDQLLQRPEDSINTVYDIVKRGAAKFGNAKCMGSRELLQVHKENKKVKKLVGGEEQEVDREWSYFELSGYNFISFHEYEKLTLQLGAGLRKLGLAKGDRLHLYASTSDRWLAVAHGAISQSMPIVTSYDTLGEEGLRHSAVEAGSKALFTDPQLLGSVAKLLADARCIRVVIYNKTCLLQEEALSSLKSAHPMVTVISFEELRKLGEDHPVEPVPPDAEDMGMIMYTSGATGPPKGVSLKHKHVVAAVAGIDSMIGPHIGPSDTVLTFLPLAHIFEFVFEHAALFWGSPMGYGNPKTLADISTRNCKGDIRELRPTLMIGVPAVWETVRKGVVAKVGQAGLISRALFWAAFYLKRALVNHQFGWSAILNSVIFKKITEATGGRLRFVMNGAGPIARETQEFISLVVAPMVIGYGLTETSAIASVSDPWGWCHETLGDIPGCVEVKLVDFPEAGYYTKSTPPQGEIWVRGNSIMEGYYKNEALTAEVMTADGWFKSGDIGQWDENGHLRVIDRKKSLVKTLNGEYIALEKLESVYRTASVVGNICVYAAPDKAKAVALVVPVEQALKNVAVENGIQSQDLVHDKKLRSVVLQNMQTIGRKAGLTGLEIIDGVVLVEEPWTAQNGLTTATDKLNRKGIHDKYKAEIDDAYERG</sequence>
<dbReference type="Gene3D" id="3.40.50.12780">
    <property type="entry name" value="N-terminal domain of ligase-like"/>
    <property type="match status" value="1"/>
</dbReference>
<dbReference type="GO" id="GO:0005886">
    <property type="term" value="C:plasma membrane"/>
    <property type="evidence" value="ECO:0007669"/>
    <property type="project" value="TreeGrafter"/>
</dbReference>
<proteinExistence type="inferred from homology"/>
<dbReference type="SUPFAM" id="SSF56801">
    <property type="entry name" value="Acetyl-CoA synthetase-like"/>
    <property type="match status" value="1"/>
</dbReference>
<accession>C0NX06</accession>
<dbReference type="STRING" id="447093.C0NX06"/>
<dbReference type="VEuPathDB" id="FungiDB:I7I50_08242"/>
<keyword evidence="7" id="KW-1185">Reference proteome</keyword>
<dbReference type="InParanoid" id="C0NX06"/>
<dbReference type="PANTHER" id="PTHR43272:SF83">
    <property type="entry name" value="ACYL-COA SYNTHETASE LONG-CHAIN, ISOFORM J"/>
    <property type="match status" value="1"/>
</dbReference>
<dbReference type="GO" id="GO:0035336">
    <property type="term" value="P:long-chain fatty-acyl-CoA metabolic process"/>
    <property type="evidence" value="ECO:0007669"/>
    <property type="project" value="TreeGrafter"/>
</dbReference>
<dbReference type="GO" id="GO:0004467">
    <property type="term" value="F:long-chain fatty acid-CoA ligase activity"/>
    <property type="evidence" value="ECO:0007669"/>
    <property type="project" value="TreeGrafter"/>
</dbReference>
<dbReference type="FunCoup" id="C0NX06">
    <property type="interactions" value="748"/>
</dbReference>
<gene>
    <name evidence="6" type="ORF">HCBG_07998</name>
</gene>
<feature type="domain" description="AMP-dependent synthetase/ligase" evidence="5">
    <location>
        <begin position="205"/>
        <end position="617"/>
    </location>
</feature>
<evidence type="ECO:0000256" key="3">
    <source>
        <dbReference type="ARBA" id="ARBA00022741"/>
    </source>
</evidence>